<dbReference type="SUPFAM" id="SSF48498">
    <property type="entry name" value="Tetracyclin repressor-like, C-terminal domain"/>
    <property type="match status" value="1"/>
</dbReference>
<keyword evidence="1" id="KW-0805">Transcription regulation</keyword>
<dbReference type="PRINTS" id="PR00455">
    <property type="entry name" value="HTHTETR"/>
</dbReference>
<evidence type="ECO:0000256" key="3">
    <source>
        <dbReference type="ARBA" id="ARBA00023163"/>
    </source>
</evidence>
<protein>
    <recommendedName>
        <fullName evidence="6">HTH tetR-type domain-containing protein</fullName>
    </recommendedName>
</protein>
<dbReference type="PANTHER" id="PTHR30055">
    <property type="entry name" value="HTH-TYPE TRANSCRIPTIONAL REGULATOR RUTR"/>
    <property type="match status" value="1"/>
</dbReference>
<dbReference type="RefSeq" id="WP_344611784.1">
    <property type="nucleotide sequence ID" value="NZ_BAAARV010000016.1"/>
</dbReference>
<evidence type="ECO:0000259" key="6">
    <source>
        <dbReference type="PROSITE" id="PS50977"/>
    </source>
</evidence>
<name>A0ABP5SRC5_9ACTN</name>
<dbReference type="EMBL" id="BAAARV010000016">
    <property type="protein sequence ID" value="GAA2337042.1"/>
    <property type="molecule type" value="Genomic_DNA"/>
</dbReference>
<dbReference type="Gene3D" id="1.10.357.10">
    <property type="entry name" value="Tetracycline Repressor, domain 2"/>
    <property type="match status" value="1"/>
</dbReference>
<dbReference type="InterPro" id="IPR036271">
    <property type="entry name" value="Tet_transcr_reg_TetR-rel_C_sf"/>
</dbReference>
<evidence type="ECO:0000313" key="7">
    <source>
        <dbReference type="EMBL" id="GAA2337042.1"/>
    </source>
</evidence>
<sequence length="214" mass="22664">MAEHQSIFQRPQRGTRGPAPSHSREEIVEAAVALADADGLAAVSMRAVAARLGTAAGSLYRYLSSRDDLLELMSDAVVAELRPFPSAADPLDALVVLARAQLAMYQRHPWLTEAIQHASGLGPNSLAYFDHCLGAIAPLPCPVTAKFEAIAMLTGIVTLFARPQAGAGVFAGLDFTPYPNLIAAMTSAATDPAAPQARDLFERTIRAVMSGLLR</sequence>
<organism evidence="7 8">
    <name type="scientific">Dactylosporangium salmoneum</name>
    <dbReference type="NCBI Taxonomy" id="53361"/>
    <lineage>
        <taxon>Bacteria</taxon>
        <taxon>Bacillati</taxon>
        <taxon>Actinomycetota</taxon>
        <taxon>Actinomycetes</taxon>
        <taxon>Micromonosporales</taxon>
        <taxon>Micromonosporaceae</taxon>
        <taxon>Dactylosporangium</taxon>
    </lineage>
</organism>
<dbReference type="InterPro" id="IPR001647">
    <property type="entry name" value="HTH_TetR"/>
</dbReference>
<dbReference type="PANTHER" id="PTHR30055:SF151">
    <property type="entry name" value="TRANSCRIPTIONAL REGULATORY PROTEIN"/>
    <property type="match status" value="1"/>
</dbReference>
<dbReference type="InterPro" id="IPR050109">
    <property type="entry name" value="HTH-type_TetR-like_transc_reg"/>
</dbReference>
<comment type="caution">
    <text evidence="7">The sequence shown here is derived from an EMBL/GenBank/DDBJ whole genome shotgun (WGS) entry which is preliminary data.</text>
</comment>
<dbReference type="InterPro" id="IPR009057">
    <property type="entry name" value="Homeodomain-like_sf"/>
</dbReference>
<evidence type="ECO:0000256" key="1">
    <source>
        <dbReference type="ARBA" id="ARBA00023015"/>
    </source>
</evidence>
<dbReference type="SUPFAM" id="SSF46689">
    <property type="entry name" value="Homeodomain-like"/>
    <property type="match status" value="1"/>
</dbReference>
<keyword evidence="2 4" id="KW-0238">DNA-binding</keyword>
<evidence type="ECO:0000256" key="5">
    <source>
        <dbReference type="SAM" id="MobiDB-lite"/>
    </source>
</evidence>
<feature type="DNA-binding region" description="H-T-H motif" evidence="4">
    <location>
        <begin position="44"/>
        <end position="63"/>
    </location>
</feature>
<feature type="region of interest" description="Disordered" evidence="5">
    <location>
        <begin position="1"/>
        <end position="23"/>
    </location>
</feature>
<gene>
    <name evidence="7" type="ORF">GCM10010170_017810</name>
</gene>
<evidence type="ECO:0000313" key="8">
    <source>
        <dbReference type="Proteomes" id="UP001501444"/>
    </source>
</evidence>
<keyword evidence="8" id="KW-1185">Reference proteome</keyword>
<dbReference type="PROSITE" id="PS50977">
    <property type="entry name" value="HTH_TETR_2"/>
    <property type="match status" value="1"/>
</dbReference>
<keyword evidence="3" id="KW-0804">Transcription</keyword>
<dbReference type="Pfam" id="PF00440">
    <property type="entry name" value="TetR_N"/>
    <property type="match status" value="1"/>
</dbReference>
<accession>A0ABP5SRC5</accession>
<dbReference type="Proteomes" id="UP001501444">
    <property type="component" value="Unassembled WGS sequence"/>
</dbReference>
<evidence type="ECO:0000256" key="4">
    <source>
        <dbReference type="PROSITE-ProRule" id="PRU00335"/>
    </source>
</evidence>
<reference evidence="8" key="1">
    <citation type="journal article" date="2019" name="Int. J. Syst. Evol. Microbiol.">
        <title>The Global Catalogue of Microorganisms (GCM) 10K type strain sequencing project: providing services to taxonomists for standard genome sequencing and annotation.</title>
        <authorList>
            <consortium name="The Broad Institute Genomics Platform"/>
            <consortium name="The Broad Institute Genome Sequencing Center for Infectious Disease"/>
            <person name="Wu L."/>
            <person name="Ma J."/>
        </authorList>
    </citation>
    <scope>NUCLEOTIDE SEQUENCE [LARGE SCALE GENOMIC DNA]</scope>
    <source>
        <strain evidence="8">JCM 3272</strain>
    </source>
</reference>
<evidence type="ECO:0000256" key="2">
    <source>
        <dbReference type="ARBA" id="ARBA00023125"/>
    </source>
</evidence>
<feature type="domain" description="HTH tetR-type" evidence="6">
    <location>
        <begin position="21"/>
        <end position="81"/>
    </location>
</feature>
<proteinExistence type="predicted"/>